<protein>
    <recommendedName>
        <fullName evidence="10">Lipoprotein</fullName>
    </recommendedName>
</protein>
<proteinExistence type="predicted"/>
<keyword evidence="6" id="KW-0449">Lipoprotein</keyword>
<keyword evidence="5" id="KW-0998">Cell outer membrane</keyword>
<evidence type="ECO:0000256" key="1">
    <source>
        <dbReference type="ARBA" id="ARBA00004459"/>
    </source>
</evidence>
<dbReference type="RefSeq" id="WP_271202038.1">
    <property type="nucleotide sequence ID" value="NZ_BSFL01000004.1"/>
</dbReference>
<keyword evidence="3" id="KW-0472">Membrane</keyword>
<keyword evidence="9" id="KW-1185">Reference proteome</keyword>
<name>A0A9W6JPV0_9HYPH</name>
<dbReference type="Proteomes" id="UP001143309">
    <property type="component" value="Unassembled WGS sequence"/>
</dbReference>
<sequence length="65" mass="6663">MPSPIRAAAIAATLVLAVGLSACGRRGPLEPPPDAPTTTVTKADGTTEKKVVKPNRPFVLDGLLN</sequence>
<reference evidence="8" key="2">
    <citation type="submission" date="2023-01" db="EMBL/GenBank/DDBJ databases">
        <authorList>
            <person name="Sun Q."/>
            <person name="Evtushenko L."/>
        </authorList>
    </citation>
    <scope>NUCLEOTIDE SEQUENCE</scope>
    <source>
        <strain evidence="8">VKM B-2748</strain>
    </source>
</reference>
<keyword evidence="2" id="KW-0732">Signal</keyword>
<evidence type="ECO:0000313" key="9">
    <source>
        <dbReference type="Proteomes" id="UP001143309"/>
    </source>
</evidence>
<evidence type="ECO:0000256" key="5">
    <source>
        <dbReference type="ARBA" id="ARBA00023237"/>
    </source>
</evidence>
<evidence type="ECO:0000313" key="8">
    <source>
        <dbReference type="EMBL" id="GLK81555.1"/>
    </source>
</evidence>
<dbReference type="NCBIfam" id="NF047847">
    <property type="entry name" value="SS_mature_LptM"/>
    <property type="match status" value="1"/>
</dbReference>
<organism evidence="8 9">
    <name type="scientific">Methylopila turkensis</name>
    <dbReference type="NCBI Taxonomy" id="1437816"/>
    <lineage>
        <taxon>Bacteria</taxon>
        <taxon>Pseudomonadati</taxon>
        <taxon>Pseudomonadota</taxon>
        <taxon>Alphaproteobacteria</taxon>
        <taxon>Hyphomicrobiales</taxon>
        <taxon>Methylopilaceae</taxon>
        <taxon>Methylopila</taxon>
    </lineage>
</organism>
<reference evidence="8" key="1">
    <citation type="journal article" date="2014" name="Int. J. Syst. Evol. Microbiol.">
        <title>Complete genome sequence of Corynebacterium casei LMG S-19264T (=DSM 44701T), isolated from a smear-ripened cheese.</title>
        <authorList>
            <consortium name="US DOE Joint Genome Institute (JGI-PGF)"/>
            <person name="Walter F."/>
            <person name="Albersmeier A."/>
            <person name="Kalinowski J."/>
            <person name="Ruckert C."/>
        </authorList>
    </citation>
    <scope>NUCLEOTIDE SEQUENCE</scope>
    <source>
        <strain evidence="8">VKM B-2748</strain>
    </source>
</reference>
<dbReference type="EMBL" id="BSFL01000004">
    <property type="protein sequence ID" value="GLK81555.1"/>
    <property type="molecule type" value="Genomic_DNA"/>
</dbReference>
<evidence type="ECO:0008006" key="10">
    <source>
        <dbReference type="Google" id="ProtNLM"/>
    </source>
</evidence>
<evidence type="ECO:0000256" key="7">
    <source>
        <dbReference type="SAM" id="MobiDB-lite"/>
    </source>
</evidence>
<comment type="caution">
    <text evidence="8">The sequence shown here is derived from an EMBL/GenBank/DDBJ whole genome shotgun (WGS) entry which is preliminary data.</text>
</comment>
<keyword evidence="4" id="KW-0564">Palmitate</keyword>
<dbReference type="PROSITE" id="PS51257">
    <property type="entry name" value="PROKAR_LIPOPROTEIN"/>
    <property type="match status" value="1"/>
</dbReference>
<dbReference type="AlphaFoldDB" id="A0A9W6JPV0"/>
<accession>A0A9W6JPV0</accession>
<feature type="region of interest" description="Disordered" evidence="7">
    <location>
        <begin position="25"/>
        <end position="46"/>
    </location>
</feature>
<gene>
    <name evidence="8" type="ORF">GCM10008174_32960</name>
</gene>
<comment type="subcellular location">
    <subcellularLocation>
        <location evidence="1">Cell outer membrane</location>
        <topology evidence="1">Lipid-anchor</topology>
    </subcellularLocation>
</comment>
<evidence type="ECO:0000256" key="3">
    <source>
        <dbReference type="ARBA" id="ARBA00023136"/>
    </source>
</evidence>
<evidence type="ECO:0000256" key="6">
    <source>
        <dbReference type="ARBA" id="ARBA00023288"/>
    </source>
</evidence>
<evidence type="ECO:0000256" key="4">
    <source>
        <dbReference type="ARBA" id="ARBA00023139"/>
    </source>
</evidence>
<evidence type="ECO:0000256" key="2">
    <source>
        <dbReference type="ARBA" id="ARBA00022729"/>
    </source>
</evidence>
<dbReference type="InterPro" id="IPR032831">
    <property type="entry name" value="LptM_cons"/>
</dbReference>